<organism evidence="1 2">
    <name type="scientific">Aureimonas phyllosphaerae</name>
    <dbReference type="NCBI Taxonomy" id="1166078"/>
    <lineage>
        <taxon>Bacteria</taxon>
        <taxon>Pseudomonadati</taxon>
        <taxon>Pseudomonadota</taxon>
        <taxon>Alphaproteobacteria</taxon>
        <taxon>Hyphomicrobiales</taxon>
        <taxon>Aurantimonadaceae</taxon>
        <taxon>Aureimonas</taxon>
    </lineage>
</organism>
<dbReference type="RefSeq" id="WP_280141136.1">
    <property type="nucleotide sequence ID" value="NZ_FOOA01000030.1"/>
</dbReference>
<gene>
    <name evidence="1" type="ORF">GGR05_004314</name>
</gene>
<accession>A0A7W6BZN3</accession>
<dbReference type="Proteomes" id="UP000531216">
    <property type="component" value="Unassembled WGS sequence"/>
</dbReference>
<proteinExistence type="predicted"/>
<reference evidence="1 2" key="1">
    <citation type="submission" date="2020-08" db="EMBL/GenBank/DDBJ databases">
        <title>Genomic Encyclopedia of Type Strains, Phase IV (KMG-IV): sequencing the most valuable type-strain genomes for metagenomic binning, comparative biology and taxonomic classification.</title>
        <authorList>
            <person name="Goeker M."/>
        </authorList>
    </citation>
    <scope>NUCLEOTIDE SEQUENCE [LARGE SCALE GENOMIC DNA]</scope>
    <source>
        <strain evidence="1 2">DSM 25024</strain>
    </source>
</reference>
<name>A0A7W6BZN3_9HYPH</name>
<comment type="caution">
    <text evidence="1">The sequence shown here is derived from an EMBL/GenBank/DDBJ whole genome shotgun (WGS) entry which is preliminary data.</text>
</comment>
<evidence type="ECO:0000313" key="1">
    <source>
        <dbReference type="EMBL" id="MBB3938143.1"/>
    </source>
</evidence>
<evidence type="ECO:0000313" key="2">
    <source>
        <dbReference type="Proteomes" id="UP000531216"/>
    </source>
</evidence>
<sequence length="44" mass="4966">MSADEALELSGCVTLLDIYQTEEDLRVILTWAGCRVSANDNRRH</sequence>
<dbReference type="AlphaFoldDB" id="A0A7W6BZN3"/>
<keyword evidence="2" id="KW-1185">Reference proteome</keyword>
<dbReference type="EMBL" id="JACIDO010000019">
    <property type="protein sequence ID" value="MBB3938143.1"/>
    <property type="molecule type" value="Genomic_DNA"/>
</dbReference>
<protein>
    <submittedName>
        <fullName evidence="1">Uncharacterized protein</fullName>
    </submittedName>
</protein>